<name>A0A8J4QLJ2_9ROSI</name>
<evidence type="ECO:0000313" key="2">
    <source>
        <dbReference type="Proteomes" id="UP000737018"/>
    </source>
</evidence>
<dbReference type="EMBL" id="JRKL02004887">
    <property type="protein sequence ID" value="KAF3951560.1"/>
    <property type="molecule type" value="Genomic_DNA"/>
</dbReference>
<reference evidence="1" key="1">
    <citation type="submission" date="2020-03" db="EMBL/GenBank/DDBJ databases">
        <title>Castanea mollissima Vanexum genome sequencing.</title>
        <authorList>
            <person name="Staton M."/>
        </authorList>
    </citation>
    <scope>NUCLEOTIDE SEQUENCE</scope>
    <source>
        <tissue evidence="1">Leaf</tissue>
    </source>
</reference>
<proteinExistence type="predicted"/>
<organism evidence="1 2">
    <name type="scientific">Castanea mollissima</name>
    <name type="common">Chinese chestnut</name>
    <dbReference type="NCBI Taxonomy" id="60419"/>
    <lineage>
        <taxon>Eukaryota</taxon>
        <taxon>Viridiplantae</taxon>
        <taxon>Streptophyta</taxon>
        <taxon>Embryophyta</taxon>
        <taxon>Tracheophyta</taxon>
        <taxon>Spermatophyta</taxon>
        <taxon>Magnoliopsida</taxon>
        <taxon>eudicotyledons</taxon>
        <taxon>Gunneridae</taxon>
        <taxon>Pentapetalae</taxon>
        <taxon>rosids</taxon>
        <taxon>fabids</taxon>
        <taxon>Fagales</taxon>
        <taxon>Fagaceae</taxon>
        <taxon>Castanea</taxon>
    </lineage>
</organism>
<protein>
    <submittedName>
        <fullName evidence="1">Uncharacterized protein</fullName>
    </submittedName>
</protein>
<dbReference type="AlphaFoldDB" id="A0A8J4QLJ2"/>
<dbReference type="Proteomes" id="UP000737018">
    <property type="component" value="Unassembled WGS sequence"/>
</dbReference>
<gene>
    <name evidence="1" type="ORF">CMV_022807</name>
</gene>
<comment type="caution">
    <text evidence="1">The sequence shown here is derived from an EMBL/GenBank/DDBJ whole genome shotgun (WGS) entry which is preliminary data.</text>
</comment>
<evidence type="ECO:0000313" key="1">
    <source>
        <dbReference type="EMBL" id="KAF3951560.1"/>
    </source>
</evidence>
<accession>A0A8J4QLJ2</accession>
<keyword evidence="2" id="KW-1185">Reference proteome</keyword>
<sequence length="68" mass="7968">MQRSSLALADKFANENLKWHEELVLFVNLEIGERVLVILFLTSSTAVSNFLLRKEHIGWTRISWNRLL</sequence>